<evidence type="ECO:0000256" key="4">
    <source>
        <dbReference type="ARBA" id="ARBA00023136"/>
    </source>
</evidence>
<feature type="transmembrane region" description="Helical" evidence="5">
    <location>
        <begin position="42"/>
        <end position="65"/>
    </location>
</feature>
<dbReference type="AlphaFoldDB" id="A0A495EE80"/>
<keyword evidence="2 5" id="KW-0812">Transmembrane</keyword>
<dbReference type="RefSeq" id="WP_121065066.1">
    <property type="nucleotide sequence ID" value="NZ_RBIQ01000007.1"/>
</dbReference>
<feature type="transmembrane region" description="Helical" evidence="5">
    <location>
        <begin position="200"/>
        <end position="224"/>
    </location>
</feature>
<evidence type="ECO:0000256" key="2">
    <source>
        <dbReference type="ARBA" id="ARBA00022692"/>
    </source>
</evidence>
<protein>
    <submittedName>
        <fullName evidence="6">BASS family bile acid:Na+ symporter</fullName>
    </submittedName>
</protein>
<keyword evidence="3 5" id="KW-1133">Transmembrane helix</keyword>
<evidence type="ECO:0000313" key="7">
    <source>
        <dbReference type="Proteomes" id="UP000269412"/>
    </source>
</evidence>
<comment type="caution">
    <text evidence="6">The sequence shown here is derived from an EMBL/GenBank/DDBJ whole genome shotgun (WGS) entry which is preliminary data.</text>
</comment>
<dbReference type="Proteomes" id="UP000269412">
    <property type="component" value="Unassembled WGS sequence"/>
</dbReference>
<reference evidence="6 7" key="1">
    <citation type="submission" date="2018-10" db="EMBL/GenBank/DDBJ databases">
        <title>Genomic Encyclopedia of Archaeal and Bacterial Type Strains, Phase II (KMG-II): from individual species to whole genera.</title>
        <authorList>
            <person name="Goeker M."/>
        </authorList>
    </citation>
    <scope>NUCLEOTIDE SEQUENCE [LARGE SCALE GENOMIC DNA]</scope>
    <source>
        <strain evidence="6 7">DSM 25230</strain>
    </source>
</reference>
<dbReference type="GO" id="GO:0016020">
    <property type="term" value="C:membrane"/>
    <property type="evidence" value="ECO:0007669"/>
    <property type="project" value="UniProtKB-SubCell"/>
</dbReference>
<evidence type="ECO:0000256" key="1">
    <source>
        <dbReference type="ARBA" id="ARBA00004141"/>
    </source>
</evidence>
<feature type="transmembrane region" description="Helical" evidence="5">
    <location>
        <begin position="98"/>
        <end position="119"/>
    </location>
</feature>
<evidence type="ECO:0000256" key="3">
    <source>
        <dbReference type="ARBA" id="ARBA00022989"/>
    </source>
</evidence>
<feature type="transmembrane region" description="Helical" evidence="5">
    <location>
        <begin position="6"/>
        <end position="30"/>
    </location>
</feature>
<feature type="transmembrane region" description="Helical" evidence="5">
    <location>
        <begin position="236"/>
        <end position="258"/>
    </location>
</feature>
<dbReference type="EMBL" id="RBIQ01000007">
    <property type="protein sequence ID" value="RKR15198.1"/>
    <property type="molecule type" value="Genomic_DNA"/>
</dbReference>
<dbReference type="OrthoDB" id="9806785at2"/>
<feature type="transmembrane region" description="Helical" evidence="5">
    <location>
        <begin position="173"/>
        <end position="194"/>
    </location>
</feature>
<dbReference type="PANTHER" id="PTHR10361:SF24">
    <property type="entry name" value="P3 PROTEIN"/>
    <property type="match status" value="1"/>
</dbReference>
<dbReference type="Gene3D" id="1.20.1530.20">
    <property type="match status" value="1"/>
</dbReference>
<feature type="transmembrane region" description="Helical" evidence="5">
    <location>
        <begin position="139"/>
        <end position="161"/>
    </location>
</feature>
<evidence type="ECO:0000313" key="6">
    <source>
        <dbReference type="EMBL" id="RKR15198.1"/>
    </source>
</evidence>
<keyword evidence="7" id="KW-1185">Reference proteome</keyword>
<feature type="transmembrane region" description="Helical" evidence="5">
    <location>
        <begin position="71"/>
        <end position="91"/>
    </location>
</feature>
<proteinExistence type="predicted"/>
<keyword evidence="4 5" id="KW-0472">Membrane</keyword>
<gene>
    <name evidence="6" type="ORF">CLV91_1280</name>
</gene>
<dbReference type="PANTHER" id="PTHR10361">
    <property type="entry name" value="SODIUM-BILE ACID COTRANSPORTER"/>
    <property type="match status" value="1"/>
</dbReference>
<accession>A0A495EE80</accession>
<dbReference type="Pfam" id="PF01758">
    <property type="entry name" value="SBF"/>
    <property type="match status" value="1"/>
</dbReference>
<feature type="transmembrane region" description="Helical" evidence="5">
    <location>
        <begin position="270"/>
        <end position="288"/>
    </location>
</feature>
<organism evidence="6 7">
    <name type="scientific">Maribacter vaceletii</name>
    <dbReference type="NCBI Taxonomy" id="1206816"/>
    <lineage>
        <taxon>Bacteria</taxon>
        <taxon>Pseudomonadati</taxon>
        <taxon>Bacteroidota</taxon>
        <taxon>Flavobacteriia</taxon>
        <taxon>Flavobacteriales</taxon>
        <taxon>Flavobacteriaceae</taxon>
        <taxon>Maribacter</taxon>
    </lineage>
</organism>
<dbReference type="InterPro" id="IPR004710">
    <property type="entry name" value="Bilac:Na_transpt"/>
</dbReference>
<evidence type="ECO:0000256" key="5">
    <source>
        <dbReference type="SAM" id="Phobius"/>
    </source>
</evidence>
<comment type="subcellular location">
    <subcellularLocation>
        <location evidence="1">Membrane</location>
        <topology evidence="1">Multi-pass membrane protein</topology>
    </subcellularLocation>
</comment>
<dbReference type="InterPro" id="IPR038770">
    <property type="entry name" value="Na+/solute_symporter_sf"/>
</dbReference>
<dbReference type="InterPro" id="IPR002657">
    <property type="entry name" value="BilAc:Na_symport/Acr3"/>
</dbReference>
<name>A0A495EE80_9FLAO</name>
<sequence>MTAQLLSYIPVILQTILFLVMLGMGLTLTITDFKRVGIAPKAVFIGLFNQIVFVPVIAFTIIAIVPMQPMVAMGLMIVACCPGGAVSNLFSHLAKGDTALSISLTAISSLVTIFTIPFILNFSLDAILGAAFKNIQLPFGATVFNIFKLTALPVLIGMYINHKFPLFSKKSKAAISWGSIIVIILALVLMIMKLEEIGNSWYFIKASFLGVILLNIATLSVGYFSAKFLKISTKRAATIAIESGMQNNVLGMTIALSANLLNEPKMAATAGVYGVVMCIIAVAVIFIFKKLINKQHEPTS</sequence>